<protein>
    <submittedName>
        <fullName evidence="1">Uncharacterized protein</fullName>
    </submittedName>
</protein>
<gene>
    <name evidence="1" type="ORF">E9161_26415</name>
</gene>
<dbReference type="AlphaFoldDB" id="A0A4S7KQR1"/>
<reference evidence="1 2" key="1">
    <citation type="submission" date="2019-04" db="EMBL/GenBank/DDBJ databases">
        <authorList>
            <person name="Fouts D."/>
            <person name="Sutton G."/>
            <person name="Singh I."/>
            <person name="Nguyen K."/>
        </authorList>
    </citation>
    <scope>NUCLEOTIDE SEQUENCE [LARGE SCALE GENOMIC DNA]</scope>
    <source>
        <strain evidence="1 2">55</strain>
    </source>
</reference>
<accession>A0A4S7KQR1</accession>
<proteinExistence type="predicted"/>
<dbReference type="Proteomes" id="UP000304895">
    <property type="component" value="Unassembled WGS sequence"/>
</dbReference>
<dbReference type="EMBL" id="SSUJ01000034">
    <property type="protein sequence ID" value="THI23490.1"/>
    <property type="molecule type" value="Genomic_DNA"/>
</dbReference>
<evidence type="ECO:0000313" key="1">
    <source>
        <dbReference type="EMBL" id="THI23490.1"/>
    </source>
</evidence>
<evidence type="ECO:0000313" key="2">
    <source>
        <dbReference type="Proteomes" id="UP000304895"/>
    </source>
</evidence>
<name>A0A4S7KQR1_KLEPN</name>
<dbReference type="RefSeq" id="WP_123677151.1">
    <property type="nucleotide sequence ID" value="NZ_CP009876.1"/>
</dbReference>
<sequence>MEQSSVELIKLTTPFFQIIVTVILIPLIKKGYESRRTFFSLPLQKKMDAIAYLKRHQSSDSRLEKAKHKIIMGGYRLFNDVELSTGIIEFYCENEEKNARFCKAVLSERSYITFENGVIKASKKKYHINFMIYIITALLFVNYHYVDSTTVIYNAQLPAEPFIILAIILYSYLSLLVLYRYLCIQLNKKRFCNFLRQGYR</sequence>
<comment type="caution">
    <text evidence="1">The sequence shown here is derived from an EMBL/GenBank/DDBJ whole genome shotgun (WGS) entry which is preliminary data.</text>
</comment>
<organism evidence="1 2">
    <name type="scientific">Klebsiella pneumoniae subsp. pneumoniae</name>
    <dbReference type="NCBI Taxonomy" id="72407"/>
    <lineage>
        <taxon>Bacteria</taxon>
        <taxon>Pseudomonadati</taxon>
        <taxon>Pseudomonadota</taxon>
        <taxon>Gammaproteobacteria</taxon>
        <taxon>Enterobacterales</taxon>
        <taxon>Enterobacteriaceae</taxon>
        <taxon>Klebsiella/Raoultella group</taxon>
        <taxon>Klebsiella</taxon>
        <taxon>Klebsiella pneumoniae complex</taxon>
    </lineage>
</organism>